<evidence type="ECO:0000313" key="3">
    <source>
        <dbReference type="EMBL" id="GJT76727.1"/>
    </source>
</evidence>
<dbReference type="EMBL" id="BQNB010018649">
    <property type="protein sequence ID" value="GJT76727.1"/>
    <property type="molecule type" value="Genomic_DNA"/>
</dbReference>
<feature type="compositionally biased region" description="Basic and acidic residues" evidence="1">
    <location>
        <begin position="386"/>
        <end position="397"/>
    </location>
</feature>
<feature type="compositionally biased region" description="Gly residues" evidence="1">
    <location>
        <begin position="260"/>
        <end position="272"/>
    </location>
</feature>
<feature type="region of interest" description="Disordered" evidence="1">
    <location>
        <begin position="237"/>
        <end position="272"/>
    </location>
</feature>
<accession>A0ABQ5CM14</accession>
<feature type="compositionally biased region" description="Basic and acidic residues" evidence="1">
    <location>
        <begin position="123"/>
        <end position="175"/>
    </location>
</feature>
<feature type="compositionally biased region" description="Basic and acidic residues" evidence="1">
    <location>
        <begin position="361"/>
        <end position="378"/>
    </location>
</feature>
<organism evidence="2 4">
    <name type="scientific">Tanacetum coccineum</name>
    <dbReference type="NCBI Taxonomy" id="301880"/>
    <lineage>
        <taxon>Eukaryota</taxon>
        <taxon>Viridiplantae</taxon>
        <taxon>Streptophyta</taxon>
        <taxon>Embryophyta</taxon>
        <taxon>Tracheophyta</taxon>
        <taxon>Spermatophyta</taxon>
        <taxon>Magnoliopsida</taxon>
        <taxon>eudicotyledons</taxon>
        <taxon>Gunneridae</taxon>
        <taxon>Pentapetalae</taxon>
        <taxon>asterids</taxon>
        <taxon>campanulids</taxon>
        <taxon>Asterales</taxon>
        <taxon>Asteraceae</taxon>
        <taxon>Asteroideae</taxon>
        <taxon>Anthemideae</taxon>
        <taxon>Anthemidinae</taxon>
        <taxon>Tanacetum</taxon>
    </lineage>
</organism>
<gene>
    <name evidence="2" type="ORF">Tco_0908400</name>
    <name evidence="3" type="ORF">Tco_1043452</name>
</gene>
<evidence type="ECO:0000313" key="2">
    <source>
        <dbReference type="EMBL" id="GJT28125.1"/>
    </source>
</evidence>
<proteinExistence type="predicted"/>
<reference evidence="2" key="2">
    <citation type="submission" date="2022-01" db="EMBL/GenBank/DDBJ databases">
        <authorList>
            <person name="Yamashiro T."/>
            <person name="Shiraishi A."/>
            <person name="Satake H."/>
            <person name="Nakayama K."/>
        </authorList>
    </citation>
    <scope>NUCLEOTIDE SEQUENCE</scope>
</reference>
<feature type="compositionally biased region" description="Basic and acidic residues" evidence="1">
    <location>
        <begin position="188"/>
        <end position="205"/>
    </location>
</feature>
<dbReference type="Proteomes" id="UP001151760">
    <property type="component" value="Unassembled WGS sequence"/>
</dbReference>
<sequence>MGGVRRPGDHQRDGAGTPVERIRDKAARKPRIACERTKADGDTEGGWQRTKGVGESAAGQRRERTGQTPENSNRDKTVEKRAEAPRENPRINRSPAGALGSSAGRTGPEGAAPSRANGGTTRGKHDGSSRKRNTEGRADGGPEGEPGARESGGRSAGEREGAARDQYDLGERAEVEGGGGAAQGVWGEETRAAEEEPQEGTERARACGARPGRRDGRLVLSRWGGGGVEVVAGRVGGEGEVTGGRDARRGRKGAAEGRGPASGGEKGGFAGCMGGRGETGSGTCWWERSQRDMGLGLRSRSRAYCRTLVAARYSIGGRPAHGIYVVKKLPKCVGAPERRPVRRSGSAAGGGRTVNGTADIRGVRRGERKGRAEGKEQYAKAVGAAEGDRRMTERQKR</sequence>
<feature type="compositionally biased region" description="Basic and acidic residues" evidence="1">
    <location>
        <begin position="72"/>
        <end position="90"/>
    </location>
</feature>
<name>A0ABQ5CM14_9ASTR</name>
<evidence type="ECO:0000256" key="1">
    <source>
        <dbReference type="SAM" id="MobiDB-lite"/>
    </source>
</evidence>
<keyword evidence="4" id="KW-1185">Reference proteome</keyword>
<reference evidence="2" key="1">
    <citation type="journal article" date="2022" name="Int. J. Mol. Sci.">
        <title>Draft Genome of Tanacetum Coccineum: Genomic Comparison of Closely Related Tanacetum-Family Plants.</title>
        <authorList>
            <person name="Yamashiro T."/>
            <person name="Shiraishi A."/>
            <person name="Nakayama K."/>
            <person name="Satake H."/>
        </authorList>
    </citation>
    <scope>NUCLEOTIDE SEQUENCE</scope>
</reference>
<protein>
    <submittedName>
        <fullName evidence="2">Uncharacterized protein</fullName>
    </submittedName>
</protein>
<dbReference type="EMBL" id="BQNB010014435">
    <property type="protein sequence ID" value="GJT28125.1"/>
    <property type="molecule type" value="Genomic_DNA"/>
</dbReference>
<feature type="compositionally biased region" description="Basic and acidic residues" evidence="1">
    <location>
        <begin position="1"/>
        <end position="13"/>
    </location>
</feature>
<feature type="region of interest" description="Disordered" evidence="1">
    <location>
        <begin position="1"/>
        <end position="212"/>
    </location>
</feature>
<feature type="compositionally biased region" description="Basic and acidic residues" evidence="1">
    <location>
        <begin position="20"/>
        <end position="41"/>
    </location>
</feature>
<comment type="caution">
    <text evidence="2">The sequence shown here is derived from an EMBL/GenBank/DDBJ whole genome shotgun (WGS) entry which is preliminary data.</text>
</comment>
<feature type="region of interest" description="Disordered" evidence="1">
    <location>
        <begin position="336"/>
        <end position="397"/>
    </location>
</feature>
<evidence type="ECO:0000313" key="4">
    <source>
        <dbReference type="Proteomes" id="UP001151760"/>
    </source>
</evidence>